<dbReference type="Proteomes" id="UP000235220">
    <property type="component" value="Chromosome 2"/>
</dbReference>
<protein>
    <submittedName>
        <fullName evidence="4">Uncharacterized protein LOC109010079</fullName>
    </submittedName>
</protein>
<gene>
    <name evidence="4" type="primary">LOC109010079</name>
</gene>
<dbReference type="CDD" id="cd23659">
    <property type="entry name" value="USP_At3g01520-like"/>
    <property type="match status" value="1"/>
</dbReference>
<keyword evidence="3" id="KW-1185">Reference proteome</keyword>
<dbReference type="GeneID" id="109010079"/>
<dbReference type="PANTHER" id="PTHR47000">
    <property type="entry name" value="ADENINE NUCLEOTIDE ALPHA HYDROLASES-LIKE SUPERFAMILY PROTEIN"/>
    <property type="match status" value="1"/>
</dbReference>
<evidence type="ECO:0000313" key="4">
    <source>
        <dbReference type="RefSeq" id="XP_035543552.1"/>
    </source>
</evidence>
<dbReference type="AlphaFoldDB" id="A0A6P9ELK1"/>
<dbReference type="InParanoid" id="A0A6P9ELK1"/>
<name>A0A6P9ELK1_JUGRE</name>
<dbReference type="FunCoup" id="A0A6P9ELK1">
    <property type="interactions" value="187"/>
</dbReference>
<dbReference type="Gene3D" id="3.40.50.620">
    <property type="entry name" value="HUPs"/>
    <property type="match status" value="1"/>
</dbReference>
<dbReference type="SUPFAM" id="SSF52402">
    <property type="entry name" value="Adenine nucleotide alpha hydrolases-like"/>
    <property type="match status" value="1"/>
</dbReference>
<dbReference type="Pfam" id="PF00582">
    <property type="entry name" value="Usp"/>
    <property type="match status" value="1"/>
</dbReference>
<sequence length="243" mass="26957">MGRKRVRVASLSVGRATACFRVGSTPFQSKPRNLDSIEAAQKTEFLSNSREDHNEFSAGGGPEDPDRQVKDHGVPAEVGNKIMVVVDSSLEAQGALEWALSHTVQSHDSIILLHVSKLSKQGSKGKGSLMAHELLYSMKNMCQMKRPGVQVEIALVEGREKGPIIVEEARQQRVSLLVIGQGKQSSMLWSLMKRWAGKRNRGGVAEYCIQNAYCMTIAVRRKSRKLGGYLITTKRHKNFWLLA</sequence>
<dbReference type="InterPro" id="IPR014729">
    <property type="entry name" value="Rossmann-like_a/b/a_fold"/>
</dbReference>
<dbReference type="KEGG" id="jre:109010079"/>
<accession>A0A6P9ELK1</accession>
<dbReference type="RefSeq" id="XP_035543552.1">
    <property type="nucleotide sequence ID" value="XM_035687659.1"/>
</dbReference>
<evidence type="ECO:0000256" key="1">
    <source>
        <dbReference type="SAM" id="MobiDB-lite"/>
    </source>
</evidence>
<dbReference type="OrthoDB" id="1667873at2759"/>
<feature type="domain" description="UspA" evidence="2">
    <location>
        <begin position="81"/>
        <end position="220"/>
    </location>
</feature>
<organism evidence="3 4">
    <name type="scientific">Juglans regia</name>
    <name type="common">English walnut</name>
    <dbReference type="NCBI Taxonomy" id="51240"/>
    <lineage>
        <taxon>Eukaryota</taxon>
        <taxon>Viridiplantae</taxon>
        <taxon>Streptophyta</taxon>
        <taxon>Embryophyta</taxon>
        <taxon>Tracheophyta</taxon>
        <taxon>Spermatophyta</taxon>
        <taxon>Magnoliopsida</taxon>
        <taxon>eudicotyledons</taxon>
        <taxon>Gunneridae</taxon>
        <taxon>Pentapetalae</taxon>
        <taxon>rosids</taxon>
        <taxon>fabids</taxon>
        <taxon>Fagales</taxon>
        <taxon>Juglandaceae</taxon>
        <taxon>Juglans</taxon>
    </lineage>
</organism>
<evidence type="ECO:0000259" key="2">
    <source>
        <dbReference type="Pfam" id="PF00582"/>
    </source>
</evidence>
<dbReference type="PANTHER" id="PTHR47000:SF3">
    <property type="entry name" value="ADENINE NUCLEOTIDE ALPHA HYDROLASES-LIKE SUPERFAMILY PROTEIN"/>
    <property type="match status" value="1"/>
</dbReference>
<proteinExistence type="predicted"/>
<dbReference type="InterPro" id="IPR006016">
    <property type="entry name" value="UspA"/>
</dbReference>
<evidence type="ECO:0000313" key="3">
    <source>
        <dbReference type="Proteomes" id="UP000235220"/>
    </source>
</evidence>
<feature type="region of interest" description="Disordered" evidence="1">
    <location>
        <begin position="44"/>
        <end position="69"/>
    </location>
</feature>
<reference evidence="4" key="1">
    <citation type="submission" date="2025-08" db="UniProtKB">
        <authorList>
            <consortium name="RefSeq"/>
        </authorList>
    </citation>
    <scope>IDENTIFICATION</scope>
    <source>
        <tissue evidence="4">Leaves</tissue>
    </source>
</reference>